<dbReference type="AlphaFoldDB" id="A0A0F9JEP7"/>
<proteinExistence type="predicted"/>
<sequence length="81" mass="9516">MKVFRQGKWRVEVTDRGYIFAHPGFIASYEGPAAEYIDKMILKKKSWQHGVVAALPLSMEMPVSLVRDVNRHVWATYYWEE</sequence>
<comment type="caution">
    <text evidence="1">The sequence shown here is derived from an EMBL/GenBank/DDBJ whole genome shotgun (WGS) entry which is preliminary data.</text>
</comment>
<organism evidence="1">
    <name type="scientific">marine sediment metagenome</name>
    <dbReference type="NCBI Taxonomy" id="412755"/>
    <lineage>
        <taxon>unclassified sequences</taxon>
        <taxon>metagenomes</taxon>
        <taxon>ecological metagenomes</taxon>
    </lineage>
</organism>
<gene>
    <name evidence="1" type="ORF">LCGC14_1464220</name>
</gene>
<name>A0A0F9JEP7_9ZZZZ</name>
<evidence type="ECO:0000313" key="1">
    <source>
        <dbReference type="EMBL" id="KKM68108.1"/>
    </source>
</evidence>
<dbReference type="EMBL" id="LAZR01010226">
    <property type="protein sequence ID" value="KKM68108.1"/>
    <property type="molecule type" value="Genomic_DNA"/>
</dbReference>
<protein>
    <submittedName>
        <fullName evidence="1">Uncharacterized protein</fullName>
    </submittedName>
</protein>
<accession>A0A0F9JEP7</accession>
<reference evidence="1" key="1">
    <citation type="journal article" date="2015" name="Nature">
        <title>Complex archaea that bridge the gap between prokaryotes and eukaryotes.</title>
        <authorList>
            <person name="Spang A."/>
            <person name="Saw J.H."/>
            <person name="Jorgensen S.L."/>
            <person name="Zaremba-Niedzwiedzka K."/>
            <person name="Martijn J."/>
            <person name="Lind A.E."/>
            <person name="van Eijk R."/>
            <person name="Schleper C."/>
            <person name="Guy L."/>
            <person name="Ettema T.J."/>
        </authorList>
    </citation>
    <scope>NUCLEOTIDE SEQUENCE</scope>
</reference>